<dbReference type="GO" id="GO:0043093">
    <property type="term" value="P:FtsZ-dependent cytokinesis"/>
    <property type="evidence" value="ECO:0007669"/>
    <property type="project" value="UniProtKB-UniRule"/>
</dbReference>
<dbReference type="InterPro" id="IPR020823">
    <property type="entry name" value="Cell_div_FtsA"/>
</dbReference>
<dbReference type="PATRIC" id="fig|1423792.3.peg.1395"/>
<proteinExistence type="inferred from homology"/>
<accession>A0A0R1N7C0</accession>
<comment type="function">
    <text evidence="5 6">Cell division protein that is involved in the assembly of the Z ring. May serve as a membrane anchor for the Z ring.</text>
</comment>
<dbReference type="RefSeq" id="WP_057818214.1">
    <property type="nucleotide sequence ID" value="NZ_AZEC01000002.1"/>
</dbReference>
<evidence type="ECO:0000256" key="6">
    <source>
        <dbReference type="PIRNR" id="PIRNR003101"/>
    </source>
</evidence>
<dbReference type="PANTHER" id="PTHR32432:SF4">
    <property type="entry name" value="CELL DIVISION PROTEIN FTSA"/>
    <property type="match status" value="1"/>
</dbReference>
<evidence type="ECO:0000259" key="8">
    <source>
        <dbReference type="SMART" id="SM00842"/>
    </source>
</evidence>
<dbReference type="EMBL" id="AZEC01000002">
    <property type="protein sequence ID" value="KRL14212.1"/>
    <property type="molecule type" value="Genomic_DNA"/>
</dbReference>
<evidence type="ECO:0000256" key="4">
    <source>
        <dbReference type="ARBA" id="ARBA00023306"/>
    </source>
</evidence>
<dbReference type="PANTHER" id="PTHR32432">
    <property type="entry name" value="CELL DIVISION PROTEIN FTSA-RELATED"/>
    <property type="match status" value="1"/>
</dbReference>
<sequence>MDKSKVIVGLDIGTTSIKVIVAESIQDQLNVIGVGSERSQGLSRGVIVDIDKAAASIKSAVAHAEKKANVPITTVYAGIPANMLNIEKCDGIIAVGDTSREITTQDVAQVVNSALIRNLPPEREIIDVLPSEFIVDGFDGIKDPRGMVGIRLEFHGILFTAAKTVIHNTRKAIAQAGLHLSGLVINPLALGQLILDDGEQDFGTIILDLGGGQSTAAVIHDHKLKYSHVDPEGGEYITKDISVVLNTTLANAERLKREYGNADAALVKGSDQFPVEIVGQTNPQMVGEDYLAEIIQARIEQILERLGSGLSKVHAFDLPGGIVITGGVAALPGVSELVQKVYQRQVKRYIPDQMGLRHPSFAQGLSIVSYVAHLNEINTLIRRVVDPAEIRPRQATPRAARPLATATTDTRVPDQPVQAPTPAPTREKKDPEKTQRPNPKKKKKTQRIKNLFTNFFD</sequence>
<dbReference type="PIRSF" id="PIRSF003101">
    <property type="entry name" value="FtsA"/>
    <property type="match status" value="1"/>
</dbReference>
<feature type="compositionally biased region" description="Basic residues" evidence="7">
    <location>
        <begin position="438"/>
        <end position="447"/>
    </location>
</feature>
<dbReference type="NCBIfam" id="TIGR01174">
    <property type="entry name" value="ftsA"/>
    <property type="match status" value="1"/>
</dbReference>
<organism evidence="9 10">
    <name type="scientific">Schleiferilactobacillus perolens DSM 12744</name>
    <dbReference type="NCBI Taxonomy" id="1423792"/>
    <lineage>
        <taxon>Bacteria</taxon>
        <taxon>Bacillati</taxon>
        <taxon>Bacillota</taxon>
        <taxon>Bacilli</taxon>
        <taxon>Lactobacillales</taxon>
        <taxon>Lactobacillaceae</taxon>
        <taxon>Schleiferilactobacillus</taxon>
    </lineage>
</organism>
<keyword evidence="4 5" id="KW-0131">Cell cycle</keyword>
<dbReference type="InterPro" id="IPR043129">
    <property type="entry name" value="ATPase_NBD"/>
</dbReference>
<dbReference type="GO" id="GO:0032153">
    <property type="term" value="C:cell division site"/>
    <property type="evidence" value="ECO:0007669"/>
    <property type="project" value="UniProtKB-UniRule"/>
</dbReference>
<reference evidence="9 10" key="1">
    <citation type="journal article" date="2015" name="Genome Announc.">
        <title>Expanding the biotechnology potential of lactobacilli through comparative genomics of 213 strains and associated genera.</title>
        <authorList>
            <person name="Sun Z."/>
            <person name="Harris H.M."/>
            <person name="McCann A."/>
            <person name="Guo C."/>
            <person name="Argimon S."/>
            <person name="Zhang W."/>
            <person name="Yang X."/>
            <person name="Jeffery I.B."/>
            <person name="Cooney J.C."/>
            <person name="Kagawa T.F."/>
            <person name="Liu W."/>
            <person name="Song Y."/>
            <person name="Salvetti E."/>
            <person name="Wrobel A."/>
            <person name="Rasinkangas P."/>
            <person name="Parkhill J."/>
            <person name="Rea M.C."/>
            <person name="O'Sullivan O."/>
            <person name="Ritari J."/>
            <person name="Douillard F.P."/>
            <person name="Paul Ross R."/>
            <person name="Yang R."/>
            <person name="Briner A.E."/>
            <person name="Felis G.E."/>
            <person name="de Vos W.M."/>
            <person name="Barrangou R."/>
            <person name="Klaenhammer T.R."/>
            <person name="Caufield P.W."/>
            <person name="Cui Y."/>
            <person name="Zhang H."/>
            <person name="O'Toole P.W."/>
        </authorList>
    </citation>
    <scope>NUCLEOTIDE SEQUENCE [LARGE SCALE GENOMIC DNA]</scope>
    <source>
        <strain evidence="9 10">DSM 12744</strain>
    </source>
</reference>
<feature type="domain" description="SHS2" evidence="8">
    <location>
        <begin position="7"/>
        <end position="194"/>
    </location>
</feature>
<feature type="compositionally biased region" description="Low complexity" evidence="7">
    <location>
        <begin position="393"/>
        <end position="410"/>
    </location>
</feature>
<keyword evidence="3 5" id="KW-0472">Membrane</keyword>
<evidence type="ECO:0000256" key="3">
    <source>
        <dbReference type="ARBA" id="ARBA00023136"/>
    </source>
</evidence>
<dbReference type="Pfam" id="PF02491">
    <property type="entry name" value="SHS2_FTSA"/>
    <property type="match status" value="1"/>
</dbReference>
<name>A0A0R1N7C0_9LACO</name>
<evidence type="ECO:0000256" key="5">
    <source>
        <dbReference type="HAMAP-Rule" id="MF_02033"/>
    </source>
</evidence>
<dbReference type="HAMAP" id="MF_02033">
    <property type="entry name" value="FtsA"/>
    <property type="match status" value="1"/>
</dbReference>
<comment type="similarity">
    <text evidence="5 6">Belongs to the FtsA/MreB family.</text>
</comment>
<dbReference type="InterPro" id="IPR050696">
    <property type="entry name" value="FtsA/MreB"/>
</dbReference>
<protein>
    <recommendedName>
        <fullName evidence="5 6">Cell division protein FtsA</fullName>
    </recommendedName>
</protein>
<evidence type="ECO:0000256" key="1">
    <source>
        <dbReference type="ARBA" id="ARBA00022475"/>
    </source>
</evidence>
<dbReference type="SMART" id="SM00842">
    <property type="entry name" value="FtsA"/>
    <property type="match status" value="1"/>
</dbReference>
<dbReference type="InterPro" id="IPR003494">
    <property type="entry name" value="SHS2_FtsA"/>
</dbReference>
<evidence type="ECO:0000313" key="9">
    <source>
        <dbReference type="EMBL" id="KRL14212.1"/>
    </source>
</evidence>
<comment type="subunit">
    <text evidence="5">Self-interacts. Interacts with FtsZ.</text>
</comment>
<dbReference type="OrthoDB" id="9768127at2"/>
<dbReference type="STRING" id="1423792.FD09_GL001376"/>
<feature type="compositionally biased region" description="Basic and acidic residues" evidence="7">
    <location>
        <begin position="425"/>
        <end position="435"/>
    </location>
</feature>
<keyword evidence="2 5" id="KW-0132">Cell division</keyword>
<dbReference type="Proteomes" id="UP000051330">
    <property type="component" value="Unassembled WGS sequence"/>
</dbReference>
<dbReference type="AlphaFoldDB" id="A0A0R1N7C0"/>
<dbReference type="CDD" id="cd24048">
    <property type="entry name" value="ASKHA_NBD_FtsA"/>
    <property type="match status" value="1"/>
</dbReference>
<dbReference type="GO" id="GO:0009898">
    <property type="term" value="C:cytoplasmic side of plasma membrane"/>
    <property type="evidence" value="ECO:0007669"/>
    <property type="project" value="UniProtKB-UniRule"/>
</dbReference>
<comment type="caution">
    <text evidence="9">The sequence shown here is derived from an EMBL/GenBank/DDBJ whole genome shotgun (WGS) entry which is preliminary data.</text>
</comment>
<dbReference type="Pfam" id="PF14450">
    <property type="entry name" value="FtsA"/>
    <property type="match status" value="1"/>
</dbReference>
<keyword evidence="10" id="KW-1185">Reference proteome</keyword>
<dbReference type="SUPFAM" id="SSF53067">
    <property type="entry name" value="Actin-like ATPase domain"/>
    <property type="match status" value="2"/>
</dbReference>
<evidence type="ECO:0000256" key="7">
    <source>
        <dbReference type="SAM" id="MobiDB-lite"/>
    </source>
</evidence>
<comment type="subcellular location">
    <subcellularLocation>
        <location evidence="5">Cell membrane</location>
        <topology evidence="5">Peripheral membrane protein</topology>
        <orientation evidence="5">Cytoplasmic side</orientation>
    </subcellularLocation>
    <text evidence="5">Localizes to the Z ring in an FtsZ-dependent manner. Targeted to the membrane through a conserved C-terminal amphipathic helix.</text>
</comment>
<gene>
    <name evidence="5" type="primary">ftsA</name>
    <name evidence="9" type="ORF">FD09_GL001376</name>
</gene>
<evidence type="ECO:0000313" key="10">
    <source>
        <dbReference type="Proteomes" id="UP000051330"/>
    </source>
</evidence>
<feature type="region of interest" description="Disordered" evidence="7">
    <location>
        <begin position="392"/>
        <end position="457"/>
    </location>
</feature>
<dbReference type="Gene3D" id="3.30.420.40">
    <property type="match status" value="2"/>
</dbReference>
<keyword evidence="1 5" id="KW-1003">Cell membrane</keyword>
<evidence type="ECO:0000256" key="2">
    <source>
        <dbReference type="ARBA" id="ARBA00022618"/>
    </source>
</evidence>